<evidence type="ECO:0000259" key="1">
    <source>
        <dbReference type="PROSITE" id="PS50801"/>
    </source>
</evidence>
<reference evidence="3" key="1">
    <citation type="journal article" date="2019" name="Int. J. Syst. Evol. Microbiol.">
        <title>The Global Catalogue of Microorganisms (GCM) 10K type strain sequencing project: providing services to taxonomists for standard genome sequencing and annotation.</title>
        <authorList>
            <consortium name="The Broad Institute Genomics Platform"/>
            <consortium name="The Broad Institute Genome Sequencing Center for Infectious Disease"/>
            <person name="Wu L."/>
            <person name="Ma J."/>
        </authorList>
    </citation>
    <scope>NUCLEOTIDE SEQUENCE [LARGE SCALE GENOMIC DNA]</scope>
    <source>
        <strain evidence="3">JCM 3106</strain>
    </source>
</reference>
<dbReference type="PANTHER" id="PTHR33495:SF2">
    <property type="entry name" value="ANTI-SIGMA FACTOR ANTAGONIST TM_1081-RELATED"/>
    <property type="match status" value="1"/>
</dbReference>
<name>A0ABP6KJ30_9ACTN</name>
<proteinExistence type="predicted"/>
<organism evidence="2 3">
    <name type="scientific">Streptosporangium longisporum</name>
    <dbReference type="NCBI Taxonomy" id="46187"/>
    <lineage>
        <taxon>Bacteria</taxon>
        <taxon>Bacillati</taxon>
        <taxon>Actinomycetota</taxon>
        <taxon>Actinomycetes</taxon>
        <taxon>Streptosporangiales</taxon>
        <taxon>Streptosporangiaceae</taxon>
        <taxon>Streptosporangium</taxon>
    </lineage>
</organism>
<dbReference type="InterPro" id="IPR036513">
    <property type="entry name" value="STAS_dom_sf"/>
</dbReference>
<protein>
    <recommendedName>
        <fullName evidence="1">STAS domain-containing protein</fullName>
    </recommendedName>
</protein>
<comment type="caution">
    <text evidence="2">The sequence shown here is derived from an EMBL/GenBank/DDBJ whole genome shotgun (WGS) entry which is preliminary data.</text>
</comment>
<accession>A0ABP6KJ30</accession>
<sequence length="124" mass="13546">MNERHRQELRVRVTHHGHCSVLEIGGHLDFITGPALVDHVEAVWELSPGPRLVMEVSGLTFYDSTALAVLANTHHRVLATATGRLVFVGLPPGLRHLLLRTGLLPHFALRDSVDEAVTGLLPTA</sequence>
<dbReference type="SUPFAM" id="SSF52091">
    <property type="entry name" value="SpoIIaa-like"/>
    <property type="match status" value="1"/>
</dbReference>
<dbReference type="Proteomes" id="UP001499930">
    <property type="component" value="Unassembled WGS sequence"/>
</dbReference>
<gene>
    <name evidence="2" type="ORF">GCM10017559_40430</name>
</gene>
<dbReference type="InterPro" id="IPR002645">
    <property type="entry name" value="STAS_dom"/>
</dbReference>
<dbReference type="PANTHER" id="PTHR33495">
    <property type="entry name" value="ANTI-SIGMA FACTOR ANTAGONIST TM_1081-RELATED-RELATED"/>
    <property type="match status" value="1"/>
</dbReference>
<dbReference type="Gene3D" id="3.30.750.24">
    <property type="entry name" value="STAS domain"/>
    <property type="match status" value="1"/>
</dbReference>
<dbReference type="PROSITE" id="PS50801">
    <property type="entry name" value="STAS"/>
    <property type="match status" value="1"/>
</dbReference>
<dbReference type="EMBL" id="BAAAWD010000010">
    <property type="protein sequence ID" value="GAA3013202.1"/>
    <property type="molecule type" value="Genomic_DNA"/>
</dbReference>
<dbReference type="Pfam" id="PF01740">
    <property type="entry name" value="STAS"/>
    <property type="match status" value="1"/>
</dbReference>
<evidence type="ECO:0000313" key="3">
    <source>
        <dbReference type="Proteomes" id="UP001499930"/>
    </source>
</evidence>
<dbReference type="CDD" id="cd07043">
    <property type="entry name" value="STAS_anti-anti-sigma_factors"/>
    <property type="match status" value="1"/>
</dbReference>
<evidence type="ECO:0000313" key="2">
    <source>
        <dbReference type="EMBL" id="GAA3013202.1"/>
    </source>
</evidence>
<feature type="domain" description="STAS" evidence="1">
    <location>
        <begin position="9"/>
        <end position="120"/>
    </location>
</feature>
<dbReference type="RefSeq" id="WP_344897472.1">
    <property type="nucleotide sequence ID" value="NZ_BAAAWD010000010.1"/>
</dbReference>
<keyword evidence="3" id="KW-1185">Reference proteome</keyword>